<comment type="caution">
    <text evidence="2">The sequence shown here is derived from an EMBL/GenBank/DDBJ whole genome shotgun (WGS) entry which is preliminary data.</text>
</comment>
<evidence type="ECO:0000259" key="1">
    <source>
        <dbReference type="Pfam" id="PF00917"/>
    </source>
</evidence>
<organism evidence="2 3">
    <name type="scientific">Pristionchus entomophagus</name>
    <dbReference type="NCBI Taxonomy" id="358040"/>
    <lineage>
        <taxon>Eukaryota</taxon>
        <taxon>Metazoa</taxon>
        <taxon>Ecdysozoa</taxon>
        <taxon>Nematoda</taxon>
        <taxon>Chromadorea</taxon>
        <taxon>Rhabditida</taxon>
        <taxon>Rhabditina</taxon>
        <taxon>Diplogasteromorpha</taxon>
        <taxon>Diplogasteroidea</taxon>
        <taxon>Neodiplogasteridae</taxon>
        <taxon>Pristionchus</taxon>
    </lineage>
</organism>
<dbReference type="InterPro" id="IPR008974">
    <property type="entry name" value="TRAF-like"/>
</dbReference>
<evidence type="ECO:0000313" key="2">
    <source>
        <dbReference type="EMBL" id="GMT02559.1"/>
    </source>
</evidence>
<feature type="non-terminal residue" evidence="2">
    <location>
        <position position="159"/>
    </location>
</feature>
<dbReference type="Pfam" id="PF00917">
    <property type="entry name" value="MATH"/>
    <property type="match status" value="1"/>
</dbReference>
<feature type="domain" description="MATH" evidence="1">
    <location>
        <begin position="26"/>
        <end position="129"/>
    </location>
</feature>
<dbReference type="PANTHER" id="PTHR47022">
    <property type="entry name" value="BTB AND MATH DOMAIN-CONTAINING PROTEIN 36-RELATED"/>
    <property type="match status" value="1"/>
</dbReference>
<dbReference type="AlphaFoldDB" id="A0AAV5U8X1"/>
<dbReference type="PANTHER" id="PTHR47022:SF1">
    <property type="entry name" value="BTB AND MATH DOMAIN-CONTAINING PROTEIN 36-RELATED"/>
    <property type="match status" value="1"/>
</dbReference>
<evidence type="ECO:0000313" key="3">
    <source>
        <dbReference type="Proteomes" id="UP001432027"/>
    </source>
</evidence>
<gene>
    <name evidence="2" type="ORF">PENTCL1PPCAC_24733</name>
</gene>
<sequence length="159" mass="18339">VDNSKFVLRWEIDYARATIAKRKDESAVFKAGGLEWIADLRPKNGYDEYSCFTLTCGNQREGEWKCEADVEFVIFSSRRNEHEKVERVEFNNGEPVNALDWWSWRHHLSVANSGFINKDKIVVEYRVSIISSEGCESPQILDLDKFASPNEMSNVTLVI</sequence>
<dbReference type="Proteomes" id="UP001432027">
    <property type="component" value="Unassembled WGS sequence"/>
</dbReference>
<protein>
    <recommendedName>
        <fullName evidence="1">MATH domain-containing protein</fullName>
    </recommendedName>
</protein>
<accession>A0AAV5U8X1</accession>
<reference evidence="2" key="1">
    <citation type="submission" date="2023-10" db="EMBL/GenBank/DDBJ databases">
        <title>Genome assembly of Pristionchus species.</title>
        <authorList>
            <person name="Yoshida K."/>
            <person name="Sommer R.J."/>
        </authorList>
    </citation>
    <scope>NUCLEOTIDE SEQUENCE</scope>
    <source>
        <strain evidence="2">RS0144</strain>
    </source>
</reference>
<dbReference type="EMBL" id="BTSX01000005">
    <property type="protein sequence ID" value="GMT02559.1"/>
    <property type="molecule type" value="Genomic_DNA"/>
</dbReference>
<dbReference type="InterPro" id="IPR002083">
    <property type="entry name" value="MATH/TRAF_dom"/>
</dbReference>
<keyword evidence="3" id="KW-1185">Reference proteome</keyword>
<dbReference type="SUPFAM" id="SSF49599">
    <property type="entry name" value="TRAF domain-like"/>
    <property type="match status" value="1"/>
</dbReference>
<dbReference type="Gene3D" id="2.60.210.10">
    <property type="entry name" value="Apoptosis, Tumor Necrosis Factor Receptor Associated Protein 2, Chain A"/>
    <property type="match status" value="1"/>
</dbReference>
<proteinExistence type="predicted"/>
<name>A0AAV5U8X1_9BILA</name>
<dbReference type="CDD" id="cd00121">
    <property type="entry name" value="MATH"/>
    <property type="match status" value="1"/>
</dbReference>
<feature type="non-terminal residue" evidence="2">
    <location>
        <position position="1"/>
    </location>
</feature>